<organism evidence="1 2">
    <name type="scientific">Blastopirellula marina DSM 3645</name>
    <dbReference type="NCBI Taxonomy" id="314230"/>
    <lineage>
        <taxon>Bacteria</taxon>
        <taxon>Pseudomonadati</taxon>
        <taxon>Planctomycetota</taxon>
        <taxon>Planctomycetia</taxon>
        <taxon>Pirellulales</taxon>
        <taxon>Pirellulaceae</taxon>
        <taxon>Blastopirellula</taxon>
    </lineage>
</organism>
<dbReference type="AlphaFoldDB" id="A3ZYM3"/>
<gene>
    <name evidence="1" type="ORF">DSM3645_07191</name>
</gene>
<dbReference type="HOGENOM" id="CLU_1923531_0_0_0"/>
<sequence>MRPAVWFSANAHWEATANRAVRRIDGSVLRCDREQTDLFCDGLFRVEIGASTMLASWREMAAMCGMQPGDRLKIESLARRLGSNPLQWYASLRSIDRDHWTAIERWNGGDWEPVEACAMSLAPSVATRLAG</sequence>
<accession>A3ZYM3</accession>
<protein>
    <submittedName>
        <fullName evidence="1">Uncharacterized protein</fullName>
    </submittedName>
</protein>
<reference evidence="1 2" key="1">
    <citation type="submission" date="2006-02" db="EMBL/GenBank/DDBJ databases">
        <authorList>
            <person name="Amann R."/>
            <person name="Ferriera S."/>
            <person name="Johnson J."/>
            <person name="Kravitz S."/>
            <person name="Halpern A."/>
            <person name="Remington K."/>
            <person name="Beeson K."/>
            <person name="Tran B."/>
            <person name="Rogers Y.-H."/>
            <person name="Friedman R."/>
            <person name="Venter J.C."/>
        </authorList>
    </citation>
    <scope>NUCLEOTIDE SEQUENCE [LARGE SCALE GENOMIC DNA]</scope>
    <source>
        <strain evidence="1 2">DSM 3645</strain>
    </source>
</reference>
<evidence type="ECO:0000313" key="2">
    <source>
        <dbReference type="Proteomes" id="UP000004358"/>
    </source>
</evidence>
<proteinExistence type="predicted"/>
<name>A3ZYM3_9BACT</name>
<dbReference type="Proteomes" id="UP000004358">
    <property type="component" value="Unassembled WGS sequence"/>
</dbReference>
<evidence type="ECO:0000313" key="1">
    <source>
        <dbReference type="EMBL" id="EAQ78457.1"/>
    </source>
</evidence>
<dbReference type="EMBL" id="AANZ01000021">
    <property type="protein sequence ID" value="EAQ78457.1"/>
    <property type="molecule type" value="Genomic_DNA"/>
</dbReference>
<comment type="caution">
    <text evidence="1">The sequence shown here is derived from an EMBL/GenBank/DDBJ whole genome shotgun (WGS) entry which is preliminary data.</text>
</comment>